<keyword evidence="3" id="KW-0804">Transcription</keyword>
<dbReference type="SUPFAM" id="SSF52172">
    <property type="entry name" value="CheY-like"/>
    <property type="match status" value="1"/>
</dbReference>
<dbReference type="InterPro" id="IPR011006">
    <property type="entry name" value="CheY-like_superfamily"/>
</dbReference>
<dbReference type="Pfam" id="PF00072">
    <property type="entry name" value="Response_reg"/>
    <property type="match status" value="1"/>
</dbReference>
<keyword evidence="9" id="KW-1185">Reference proteome</keyword>
<dbReference type="EMBL" id="JACOGF010000003">
    <property type="protein sequence ID" value="MBC3917172.1"/>
    <property type="molecule type" value="Genomic_DNA"/>
</dbReference>
<dbReference type="CDD" id="cd00383">
    <property type="entry name" value="trans_reg_C"/>
    <property type="match status" value="1"/>
</dbReference>
<dbReference type="InterPro" id="IPR001789">
    <property type="entry name" value="Sig_transdc_resp-reg_receiver"/>
</dbReference>
<dbReference type="Gene3D" id="3.40.50.2300">
    <property type="match status" value="1"/>
</dbReference>
<name>A0ABR6ZMS8_9BURK</name>
<dbReference type="InterPro" id="IPR001867">
    <property type="entry name" value="OmpR/PhoB-type_DNA-bd"/>
</dbReference>
<reference evidence="8 9" key="1">
    <citation type="submission" date="2020-08" db="EMBL/GenBank/DDBJ databases">
        <title>Novel species isolated from subtropical streams in China.</title>
        <authorList>
            <person name="Lu H."/>
        </authorList>
    </citation>
    <scope>NUCLEOTIDE SEQUENCE [LARGE SCALE GENOMIC DNA]</scope>
    <source>
        <strain evidence="8 9">CY18W</strain>
    </source>
</reference>
<dbReference type="PANTHER" id="PTHR48111">
    <property type="entry name" value="REGULATOR OF RPOS"/>
    <property type="match status" value="1"/>
</dbReference>
<evidence type="ECO:0000259" key="6">
    <source>
        <dbReference type="PROSITE" id="PS50110"/>
    </source>
</evidence>
<evidence type="ECO:0000256" key="5">
    <source>
        <dbReference type="PROSITE-ProRule" id="PRU01091"/>
    </source>
</evidence>
<accession>A0ABR6ZMS8</accession>
<gene>
    <name evidence="8" type="ORF">H8L32_06770</name>
</gene>
<dbReference type="InterPro" id="IPR039420">
    <property type="entry name" value="WalR-like"/>
</dbReference>
<dbReference type="CDD" id="cd17624">
    <property type="entry name" value="REC_OmpR_PmrA-like"/>
    <property type="match status" value="1"/>
</dbReference>
<keyword evidence="4" id="KW-0597">Phosphoprotein</keyword>
<sequence length="220" mass="24609">MRMLLVEDDPMIGESIEEALHGENYAVDWVRDGHNAELALDTQNYDLMLLDLGLPKKSGLDVLLRYRKQGGAVPVLIITARDAKADRIEGLDAGADDYLIKPFDVDELMARIRAVLRRRHGYNQSSISHGDVTMNLATHEVTLNGLIVHLSAREFSVLRALLDSGSNVVSKTQLEDKIYGWDDEIESNAIDVYIHHLRKKLGADFIKNVRGVGYKLMAAE</sequence>
<evidence type="ECO:0000313" key="9">
    <source>
        <dbReference type="Proteomes" id="UP000650424"/>
    </source>
</evidence>
<dbReference type="PROSITE" id="PS51755">
    <property type="entry name" value="OMPR_PHOB"/>
    <property type="match status" value="1"/>
</dbReference>
<evidence type="ECO:0000256" key="2">
    <source>
        <dbReference type="ARBA" id="ARBA00023125"/>
    </source>
</evidence>
<feature type="modified residue" description="4-aspartylphosphate" evidence="4">
    <location>
        <position position="51"/>
    </location>
</feature>
<dbReference type="PANTHER" id="PTHR48111:SF67">
    <property type="entry name" value="TRANSCRIPTIONAL REGULATORY PROTEIN TCTD"/>
    <property type="match status" value="1"/>
</dbReference>
<dbReference type="Proteomes" id="UP000650424">
    <property type="component" value="Unassembled WGS sequence"/>
</dbReference>
<dbReference type="Gene3D" id="6.10.250.690">
    <property type="match status" value="1"/>
</dbReference>
<evidence type="ECO:0000256" key="4">
    <source>
        <dbReference type="PROSITE-ProRule" id="PRU00169"/>
    </source>
</evidence>
<feature type="domain" description="OmpR/PhoB-type" evidence="7">
    <location>
        <begin position="124"/>
        <end position="218"/>
    </location>
</feature>
<dbReference type="Pfam" id="PF00486">
    <property type="entry name" value="Trans_reg_C"/>
    <property type="match status" value="1"/>
</dbReference>
<organism evidence="8 9">
    <name type="scientific">Undibacterium hunanense</name>
    <dbReference type="NCBI Taxonomy" id="2762292"/>
    <lineage>
        <taxon>Bacteria</taxon>
        <taxon>Pseudomonadati</taxon>
        <taxon>Pseudomonadota</taxon>
        <taxon>Betaproteobacteria</taxon>
        <taxon>Burkholderiales</taxon>
        <taxon>Oxalobacteraceae</taxon>
        <taxon>Undibacterium</taxon>
    </lineage>
</organism>
<keyword evidence="1" id="KW-0805">Transcription regulation</keyword>
<protein>
    <submittedName>
        <fullName evidence="8">Response regulator transcription factor</fullName>
    </submittedName>
</protein>
<evidence type="ECO:0000259" key="7">
    <source>
        <dbReference type="PROSITE" id="PS51755"/>
    </source>
</evidence>
<evidence type="ECO:0000256" key="3">
    <source>
        <dbReference type="ARBA" id="ARBA00023163"/>
    </source>
</evidence>
<comment type="caution">
    <text evidence="8">The sequence shown here is derived from an EMBL/GenBank/DDBJ whole genome shotgun (WGS) entry which is preliminary data.</text>
</comment>
<dbReference type="SMART" id="SM00448">
    <property type="entry name" value="REC"/>
    <property type="match status" value="1"/>
</dbReference>
<keyword evidence="2 5" id="KW-0238">DNA-binding</keyword>
<feature type="DNA-binding region" description="OmpR/PhoB-type" evidence="5">
    <location>
        <begin position="124"/>
        <end position="218"/>
    </location>
</feature>
<feature type="domain" description="Response regulatory" evidence="6">
    <location>
        <begin position="2"/>
        <end position="116"/>
    </location>
</feature>
<evidence type="ECO:0000256" key="1">
    <source>
        <dbReference type="ARBA" id="ARBA00023015"/>
    </source>
</evidence>
<dbReference type="SMART" id="SM00862">
    <property type="entry name" value="Trans_reg_C"/>
    <property type="match status" value="1"/>
</dbReference>
<dbReference type="Gene3D" id="1.10.10.10">
    <property type="entry name" value="Winged helix-like DNA-binding domain superfamily/Winged helix DNA-binding domain"/>
    <property type="match status" value="1"/>
</dbReference>
<dbReference type="RefSeq" id="WP_186946422.1">
    <property type="nucleotide sequence ID" value="NZ_JACOGF010000003.1"/>
</dbReference>
<dbReference type="InterPro" id="IPR036388">
    <property type="entry name" value="WH-like_DNA-bd_sf"/>
</dbReference>
<dbReference type="PROSITE" id="PS50110">
    <property type="entry name" value="RESPONSE_REGULATORY"/>
    <property type="match status" value="1"/>
</dbReference>
<proteinExistence type="predicted"/>
<evidence type="ECO:0000313" key="8">
    <source>
        <dbReference type="EMBL" id="MBC3917172.1"/>
    </source>
</evidence>